<dbReference type="EMBL" id="BDIP01004193">
    <property type="protein sequence ID" value="GIQ88574.1"/>
    <property type="molecule type" value="Genomic_DNA"/>
</dbReference>
<name>A0A9K3GLV4_9EUKA</name>
<evidence type="ECO:0000313" key="2">
    <source>
        <dbReference type="Proteomes" id="UP000265618"/>
    </source>
</evidence>
<accession>A0A9K3GLV4</accession>
<comment type="caution">
    <text evidence="1">The sequence shown here is derived from an EMBL/GenBank/DDBJ whole genome shotgun (WGS) entry which is preliminary data.</text>
</comment>
<proteinExistence type="predicted"/>
<gene>
    <name evidence="1" type="ORF">KIPB_010854</name>
</gene>
<evidence type="ECO:0000313" key="1">
    <source>
        <dbReference type="EMBL" id="GIQ88574.1"/>
    </source>
</evidence>
<dbReference type="Proteomes" id="UP000265618">
    <property type="component" value="Unassembled WGS sequence"/>
</dbReference>
<protein>
    <submittedName>
        <fullName evidence="1">Uncharacterized protein</fullName>
    </submittedName>
</protein>
<organism evidence="1 2">
    <name type="scientific">Kipferlia bialata</name>
    <dbReference type="NCBI Taxonomy" id="797122"/>
    <lineage>
        <taxon>Eukaryota</taxon>
        <taxon>Metamonada</taxon>
        <taxon>Carpediemonas-like organisms</taxon>
        <taxon>Kipferlia</taxon>
    </lineage>
</organism>
<keyword evidence="2" id="KW-1185">Reference proteome</keyword>
<reference evidence="1 2" key="1">
    <citation type="journal article" date="2018" name="PLoS ONE">
        <title>The draft genome of Kipferlia bialata reveals reductive genome evolution in fornicate parasites.</title>
        <authorList>
            <person name="Tanifuji G."/>
            <person name="Takabayashi S."/>
            <person name="Kume K."/>
            <person name="Takagi M."/>
            <person name="Nakayama T."/>
            <person name="Kamikawa R."/>
            <person name="Inagaki Y."/>
            <person name="Hashimoto T."/>
        </authorList>
    </citation>
    <scope>NUCLEOTIDE SEQUENCE [LARGE SCALE GENOMIC DNA]</scope>
    <source>
        <strain evidence="1">NY0173</strain>
    </source>
</reference>
<sequence length="310" mass="34478">VLHELPLSVLPSGNDHFMFIFSTRIALFSRVAGHVVFDMSYEDLCMKTLNQDGQPILSNPGVMTGCCFDQCLTSAYVHSANKAYLLEGSVDGVAWLEHLRRYKWDDALDSVRQIESMGYCSEEDARRLALNIRDFEGGTTFSNGMYKESAKAWGFSDHPMEDLYLRYTSVNQPESLAIAVRTRLQGLGASADSVGGEDREVSFSLAMLGLEAHLEVLDGLDIELARSWSDHASGTDRDGSSEREKQECKTDLELIESRQFRSKSRSDLLASRATQVSALVRYVNDHKALLSVYNGMGGRLDSQVGIYTCI</sequence>
<feature type="non-terminal residue" evidence="1">
    <location>
        <position position="1"/>
    </location>
</feature>
<dbReference type="AlphaFoldDB" id="A0A9K3GLV4"/>